<name>A0A9D4YWU1_CHLVU</name>
<dbReference type="InterPro" id="IPR035952">
    <property type="entry name" value="Rhomboid-like_sf"/>
</dbReference>
<sequence length="709" mass="72450">MTSSAPAWGSETTPSAPGLWNNNTTDAGTPSGSGSLWHGLSPAAPRPKCDSALYHELLRSSNGDHSLVATRLADMGFSPADYAEQQQQQQSIKAVGGGASGMAAHWAHTLPTKESLKRSPGPRPPNGERDLDGQAAEAGAPSHFFCPISLQLMRDPVMMPTGQSYDRPCIERWLAAGNRSCPATGVTLKPPVALVPNVALRGAIEEWSSKHAPWLLDQHSRVKPIPKDEQFAALPAAGLQGQSSNPDLNFAIRLQQEELQRLASQRAAMAAGPGAGAGAAAGGVAAFGVQAANGSRRGSGAPAGGGSPYYVQPPQRRRRGMRSYWSPTTGVLLAATAAYISLFIVSVALDGWNIENLALNPWAGSSLSALMSVGAQDAAAVTTGGQWWRLFTSPFVNGGVIQLLLNTSCLWTFGRYLEATMLPHPAPAIAATYLLGAWAGALASANLNLYYITCGASSGVCALLGAVWADQLVNRRKYVRHALTVAVLAIITALLITMSLLPLLDPWYQAAALLTGFFTGTALLLAPRVVRRARRHRGAAVLSAHCLLLVVGGLVVAAVGVGINARVAAGSGFFKDSCCVGFGNWQCVPTGGSPDGCLIEAAQNGTRVLYCASGESYPLPAGTSVPAGNTALVTQICTQYCTTASGGAGGDSGAASGGTPPADEGAAAEPGAGGPGTGSGGTASPSPSPPPGATAAPIGSGDGSDGVLL</sequence>
<dbReference type="PROSITE" id="PS51698">
    <property type="entry name" value="U_BOX"/>
    <property type="match status" value="1"/>
</dbReference>
<dbReference type="EC" id="3.4.21.105" evidence="10"/>
<feature type="compositionally biased region" description="Gly residues" evidence="11">
    <location>
        <begin position="671"/>
        <end position="681"/>
    </location>
</feature>
<dbReference type="InterPro" id="IPR003613">
    <property type="entry name" value="Ubox_domain"/>
</dbReference>
<evidence type="ECO:0000256" key="5">
    <source>
        <dbReference type="ARBA" id="ARBA00022692"/>
    </source>
</evidence>
<evidence type="ECO:0000256" key="8">
    <source>
        <dbReference type="ARBA" id="ARBA00022989"/>
    </source>
</evidence>
<feature type="compositionally biased region" description="Gly residues" evidence="11">
    <location>
        <begin position="647"/>
        <end position="656"/>
    </location>
</feature>
<evidence type="ECO:0000256" key="11">
    <source>
        <dbReference type="SAM" id="MobiDB-lite"/>
    </source>
</evidence>
<feature type="transmembrane region" description="Helical" evidence="10">
    <location>
        <begin position="395"/>
        <end position="414"/>
    </location>
</feature>
<organism evidence="13 14">
    <name type="scientific">Chlorella vulgaris</name>
    <name type="common">Green alga</name>
    <dbReference type="NCBI Taxonomy" id="3077"/>
    <lineage>
        <taxon>Eukaryota</taxon>
        <taxon>Viridiplantae</taxon>
        <taxon>Chlorophyta</taxon>
        <taxon>core chlorophytes</taxon>
        <taxon>Trebouxiophyceae</taxon>
        <taxon>Chlorellales</taxon>
        <taxon>Chlorellaceae</taxon>
        <taxon>Chlorella clade</taxon>
        <taxon>Chlorella</taxon>
    </lineage>
</organism>
<feature type="compositionally biased region" description="Polar residues" evidence="11">
    <location>
        <begin position="1"/>
        <end position="34"/>
    </location>
</feature>
<feature type="region of interest" description="Disordered" evidence="11">
    <location>
        <begin position="109"/>
        <end position="134"/>
    </location>
</feature>
<dbReference type="Gene3D" id="1.20.1540.10">
    <property type="entry name" value="Rhomboid-like"/>
    <property type="match status" value="1"/>
</dbReference>
<feature type="transmembrane region" description="Helical" evidence="10">
    <location>
        <begin position="507"/>
        <end position="526"/>
    </location>
</feature>
<keyword evidence="4 10" id="KW-0645">Protease</keyword>
<comment type="function">
    <text evidence="10">Serine protease involved in intramembrane proteolysis.</text>
</comment>
<feature type="region of interest" description="Disordered" evidence="11">
    <location>
        <begin position="1"/>
        <end position="42"/>
    </location>
</feature>
<dbReference type="InterPro" id="IPR013083">
    <property type="entry name" value="Znf_RING/FYVE/PHD"/>
</dbReference>
<keyword evidence="5 10" id="KW-0812">Transmembrane</keyword>
<keyword evidence="8 10" id="KW-1133">Transmembrane helix</keyword>
<comment type="subcellular location">
    <subcellularLocation>
        <location evidence="2 10">Membrane</location>
        <topology evidence="2 10">Multi-pass membrane protein</topology>
    </subcellularLocation>
</comment>
<keyword evidence="14" id="KW-1185">Reference proteome</keyword>
<feature type="region of interest" description="Disordered" evidence="11">
    <location>
        <begin position="295"/>
        <end position="314"/>
    </location>
</feature>
<dbReference type="SUPFAM" id="SSF144091">
    <property type="entry name" value="Rhomboid-like"/>
    <property type="match status" value="1"/>
</dbReference>
<evidence type="ECO:0000313" key="14">
    <source>
        <dbReference type="Proteomes" id="UP001055712"/>
    </source>
</evidence>
<dbReference type="GO" id="GO:0016567">
    <property type="term" value="P:protein ubiquitination"/>
    <property type="evidence" value="ECO:0007669"/>
    <property type="project" value="InterPro"/>
</dbReference>
<dbReference type="InterPro" id="IPR045210">
    <property type="entry name" value="RING-Ubox_PUB"/>
</dbReference>
<evidence type="ECO:0000259" key="12">
    <source>
        <dbReference type="PROSITE" id="PS51698"/>
    </source>
</evidence>
<feature type="transmembrane region" description="Helical" evidence="10">
    <location>
        <begin position="426"/>
        <end position="443"/>
    </location>
</feature>
<keyword evidence="9 10" id="KW-0472">Membrane</keyword>
<reference evidence="13" key="1">
    <citation type="journal article" date="2019" name="Plant J.">
        <title>Chlorella vulgaris genome assembly and annotation reveals the molecular basis for metabolic acclimation to high light conditions.</title>
        <authorList>
            <person name="Cecchin M."/>
            <person name="Marcolungo L."/>
            <person name="Rossato M."/>
            <person name="Girolomoni L."/>
            <person name="Cosentino E."/>
            <person name="Cuine S."/>
            <person name="Li-Beisson Y."/>
            <person name="Delledonne M."/>
            <person name="Ballottari M."/>
        </authorList>
    </citation>
    <scope>NUCLEOTIDE SEQUENCE</scope>
    <source>
        <strain evidence="13">211/11P</strain>
    </source>
</reference>
<feature type="compositionally biased region" description="Low complexity" evidence="11">
    <location>
        <begin position="657"/>
        <end position="670"/>
    </location>
</feature>
<comment type="caution">
    <text evidence="13">The sequence shown here is derived from an EMBL/GenBank/DDBJ whole genome shotgun (WGS) entry which is preliminary data.</text>
</comment>
<dbReference type="OrthoDB" id="10064100at2759"/>
<dbReference type="EMBL" id="SIDB01000007">
    <property type="protein sequence ID" value="KAI3430705.1"/>
    <property type="molecule type" value="Genomic_DNA"/>
</dbReference>
<feature type="region of interest" description="Disordered" evidence="11">
    <location>
        <begin position="647"/>
        <end position="709"/>
    </location>
</feature>
<feature type="domain" description="U-box" evidence="12">
    <location>
        <begin position="139"/>
        <end position="214"/>
    </location>
</feature>
<dbReference type="Pfam" id="PF01694">
    <property type="entry name" value="Rhomboid"/>
    <property type="match status" value="1"/>
</dbReference>
<dbReference type="GO" id="GO:0004842">
    <property type="term" value="F:ubiquitin-protein transferase activity"/>
    <property type="evidence" value="ECO:0007669"/>
    <property type="project" value="InterPro"/>
</dbReference>
<dbReference type="SMART" id="SM00504">
    <property type="entry name" value="Ubox"/>
    <property type="match status" value="1"/>
</dbReference>
<accession>A0A9D4YWU1</accession>
<evidence type="ECO:0000256" key="1">
    <source>
        <dbReference type="ARBA" id="ARBA00000156"/>
    </source>
</evidence>
<feature type="compositionally biased region" description="Gly residues" evidence="11">
    <location>
        <begin position="700"/>
        <end position="709"/>
    </location>
</feature>
<gene>
    <name evidence="13" type="ORF">D9Q98_005294</name>
</gene>
<feature type="transmembrane region" description="Helical" evidence="10">
    <location>
        <begin position="481"/>
        <end position="501"/>
    </location>
</feature>
<evidence type="ECO:0000256" key="2">
    <source>
        <dbReference type="ARBA" id="ARBA00004141"/>
    </source>
</evidence>
<dbReference type="Gene3D" id="3.30.40.10">
    <property type="entry name" value="Zinc/RING finger domain, C3HC4 (zinc finger)"/>
    <property type="match status" value="1"/>
</dbReference>
<reference evidence="13" key="2">
    <citation type="submission" date="2020-11" db="EMBL/GenBank/DDBJ databases">
        <authorList>
            <person name="Cecchin M."/>
            <person name="Marcolungo L."/>
            <person name="Rossato M."/>
            <person name="Girolomoni L."/>
            <person name="Cosentino E."/>
            <person name="Cuine S."/>
            <person name="Li-Beisson Y."/>
            <person name="Delledonne M."/>
            <person name="Ballottari M."/>
        </authorList>
    </citation>
    <scope>NUCLEOTIDE SEQUENCE</scope>
    <source>
        <strain evidence="13">211/11P</strain>
        <tissue evidence="13">Whole cell</tissue>
    </source>
</reference>
<dbReference type="Pfam" id="PF04564">
    <property type="entry name" value="U-box"/>
    <property type="match status" value="1"/>
</dbReference>
<dbReference type="GO" id="GO:0004252">
    <property type="term" value="F:serine-type endopeptidase activity"/>
    <property type="evidence" value="ECO:0007669"/>
    <property type="project" value="InterPro"/>
</dbReference>
<evidence type="ECO:0000256" key="7">
    <source>
        <dbReference type="ARBA" id="ARBA00022825"/>
    </source>
</evidence>
<proteinExistence type="inferred from homology"/>
<comment type="catalytic activity">
    <reaction evidence="1 10">
        <text>Cleaves type-1 transmembrane domains using a catalytic dyad composed of serine and histidine that are contributed by different transmembrane domains.</text>
        <dbReference type="EC" id="3.4.21.105"/>
    </reaction>
</comment>
<evidence type="ECO:0000313" key="13">
    <source>
        <dbReference type="EMBL" id="KAI3430705.1"/>
    </source>
</evidence>
<dbReference type="GO" id="GO:0006508">
    <property type="term" value="P:proteolysis"/>
    <property type="evidence" value="ECO:0007669"/>
    <property type="project" value="UniProtKB-KW"/>
</dbReference>
<protein>
    <recommendedName>
        <fullName evidence="10">RHOMBOID-like protein</fullName>
        <ecNumber evidence="10">3.4.21.105</ecNumber>
    </recommendedName>
</protein>
<dbReference type="GO" id="GO:0016020">
    <property type="term" value="C:membrane"/>
    <property type="evidence" value="ECO:0007669"/>
    <property type="project" value="UniProtKB-SubCell"/>
</dbReference>
<feature type="transmembrane region" description="Helical" evidence="10">
    <location>
        <begin position="449"/>
        <end position="469"/>
    </location>
</feature>
<evidence type="ECO:0000256" key="6">
    <source>
        <dbReference type="ARBA" id="ARBA00022801"/>
    </source>
</evidence>
<keyword evidence="6 10" id="KW-0378">Hydrolase</keyword>
<evidence type="ECO:0000256" key="10">
    <source>
        <dbReference type="RuleBase" id="RU362115"/>
    </source>
</evidence>
<keyword evidence="7 10" id="KW-0720">Serine protease</keyword>
<dbReference type="SUPFAM" id="SSF57850">
    <property type="entry name" value="RING/U-box"/>
    <property type="match status" value="1"/>
</dbReference>
<dbReference type="CDD" id="cd16664">
    <property type="entry name" value="RING-Ubox_PUB"/>
    <property type="match status" value="1"/>
</dbReference>
<dbReference type="PANTHER" id="PTHR22936">
    <property type="entry name" value="RHOMBOID-RELATED"/>
    <property type="match status" value="1"/>
</dbReference>
<dbReference type="Proteomes" id="UP001055712">
    <property type="component" value="Unassembled WGS sequence"/>
</dbReference>
<dbReference type="InterPro" id="IPR022764">
    <property type="entry name" value="Peptidase_S54_rhomboid_dom"/>
</dbReference>
<feature type="transmembrane region" description="Helical" evidence="10">
    <location>
        <begin position="324"/>
        <end position="349"/>
    </location>
</feature>
<dbReference type="PANTHER" id="PTHR22936:SF69">
    <property type="entry name" value="RHOMBOID-LIKE PROTEIN"/>
    <property type="match status" value="1"/>
</dbReference>
<feature type="transmembrane region" description="Helical" evidence="10">
    <location>
        <begin position="538"/>
        <end position="563"/>
    </location>
</feature>
<dbReference type="InterPro" id="IPR002610">
    <property type="entry name" value="Peptidase_S54_rhomboid-like"/>
</dbReference>
<comment type="similarity">
    <text evidence="3 10">Belongs to the peptidase S54 family.</text>
</comment>
<evidence type="ECO:0000256" key="3">
    <source>
        <dbReference type="ARBA" id="ARBA00009045"/>
    </source>
</evidence>
<dbReference type="AlphaFoldDB" id="A0A9D4YWU1"/>
<evidence type="ECO:0000256" key="9">
    <source>
        <dbReference type="ARBA" id="ARBA00023136"/>
    </source>
</evidence>
<evidence type="ECO:0000256" key="4">
    <source>
        <dbReference type="ARBA" id="ARBA00022670"/>
    </source>
</evidence>